<dbReference type="EMBL" id="CP136600">
    <property type="protein sequence ID" value="WOH39408.1"/>
    <property type="molecule type" value="Genomic_DNA"/>
</dbReference>
<dbReference type="Proteomes" id="UP001301442">
    <property type="component" value="Chromosome"/>
</dbReference>
<proteinExistence type="predicted"/>
<protein>
    <submittedName>
        <fullName evidence="1">Uncharacterized protein</fullName>
    </submittedName>
</protein>
<dbReference type="RefSeq" id="WP_348398174.1">
    <property type="nucleotide sequence ID" value="NZ_CP136600.1"/>
</dbReference>
<name>A0ABZ0GUB4_9GAMM</name>
<organism evidence="1 2">
    <name type="scientific">Thalassotalea fonticola</name>
    <dbReference type="NCBI Taxonomy" id="3065649"/>
    <lineage>
        <taxon>Bacteria</taxon>
        <taxon>Pseudomonadati</taxon>
        <taxon>Pseudomonadota</taxon>
        <taxon>Gammaproteobacteria</taxon>
        <taxon>Alteromonadales</taxon>
        <taxon>Colwelliaceae</taxon>
        <taxon>Thalassotalea</taxon>
    </lineage>
</organism>
<keyword evidence="2" id="KW-1185">Reference proteome</keyword>
<sequence length="209" mass="23457">MNETIREEVVEFEEHGLDIARIDSDSTSKLSTLSFSASPNIHIEKKLKINQPFVINVPNYGVKEIKLTRVDTFEVSVKVKNTPISPNIKFMKGVDNSPFPEQEKEIIRQKLESMEEEIKHNSELTQEIKDDLSEHVAYVKNSLEYLGRKDWFILAMGLLGNFASGAFYAPDVAIEMASSISTAIPQFLDSVVHAIPTINSSLARLNSDS</sequence>
<gene>
    <name evidence="1" type="ORF">RI844_09325</name>
</gene>
<accession>A0ABZ0GUB4</accession>
<evidence type="ECO:0000313" key="2">
    <source>
        <dbReference type="Proteomes" id="UP001301442"/>
    </source>
</evidence>
<reference evidence="1 2" key="1">
    <citation type="submission" date="2023-09" db="EMBL/GenBank/DDBJ databases">
        <authorList>
            <person name="Qi X."/>
        </authorList>
    </citation>
    <scope>NUCLEOTIDE SEQUENCE [LARGE SCALE GENOMIC DNA]</scope>
    <source>
        <strain evidence="1 2">S1-1</strain>
    </source>
</reference>
<evidence type="ECO:0000313" key="1">
    <source>
        <dbReference type="EMBL" id="WOH39408.1"/>
    </source>
</evidence>